<dbReference type="InterPro" id="IPR018838">
    <property type="entry name" value="ZGRF1-like_N"/>
</dbReference>
<feature type="region of interest" description="Disordered" evidence="1">
    <location>
        <begin position="92"/>
        <end position="111"/>
    </location>
</feature>
<evidence type="ECO:0000313" key="3">
    <source>
        <dbReference type="EMBL" id="KAK8159304.1"/>
    </source>
</evidence>
<evidence type="ECO:0000313" key="4">
    <source>
        <dbReference type="Proteomes" id="UP001456524"/>
    </source>
</evidence>
<comment type="caution">
    <text evidence="3">The sequence shown here is derived from an EMBL/GenBank/DDBJ whole genome shotgun (WGS) entry which is preliminary data.</text>
</comment>
<dbReference type="Proteomes" id="UP001456524">
    <property type="component" value="Unassembled WGS sequence"/>
</dbReference>
<reference evidence="3 4" key="1">
    <citation type="journal article" date="2022" name="G3 (Bethesda)">
        <title>Enemy or ally: a genomic approach to elucidate the lifestyle of Phyllosticta citrichinaensis.</title>
        <authorList>
            <person name="Buijs V.A."/>
            <person name="Groenewald J.Z."/>
            <person name="Haridas S."/>
            <person name="LaButti K.M."/>
            <person name="Lipzen A."/>
            <person name="Martin F.M."/>
            <person name="Barry K."/>
            <person name="Grigoriev I.V."/>
            <person name="Crous P.W."/>
            <person name="Seidl M.F."/>
        </authorList>
    </citation>
    <scope>NUCLEOTIDE SEQUENCE [LARGE SCALE GENOMIC DNA]</scope>
    <source>
        <strain evidence="3 4">CBS 129764</strain>
    </source>
</reference>
<dbReference type="PANTHER" id="PTHR28535">
    <property type="entry name" value="ZINC FINGER GRF-TYPE CONTAINING 1"/>
    <property type="match status" value="1"/>
</dbReference>
<feature type="non-terminal residue" evidence="3">
    <location>
        <position position="265"/>
    </location>
</feature>
<feature type="non-terminal residue" evidence="3">
    <location>
        <position position="1"/>
    </location>
</feature>
<feature type="domain" description="5'-3' DNA helicase ZGRF1-like N-terminal" evidence="2">
    <location>
        <begin position="7"/>
        <end position="88"/>
    </location>
</feature>
<evidence type="ECO:0000256" key="1">
    <source>
        <dbReference type="SAM" id="MobiDB-lite"/>
    </source>
</evidence>
<gene>
    <name evidence="3" type="ORF">IWX90DRAFT_368981</name>
</gene>
<sequence>SQNTAPVHEFACLYTHDLRRRKQKRWHDGFLKLHTFNKRAMVYDQSRNHIGDTYWKEGNQLQEGDELTLENGVIVEVAEPKSTTQTDLTPILQKRPRDPVPGAFSSGIRRVPGACSSGIRPSAVSQPLNRPLSAVLGTPKGPLGKAQLPIRSPFEERQSNDWAARERAAKRQRVAEVGQAWNASKDTRTPVPKSRRQTPLAQRDRSRAVPQDVIDLTSDVEEPMSSDVTIPNTPPTIGRPPAPQRKNAPDGRPTIEAPKNAPSPR</sequence>
<evidence type="ECO:0000259" key="2">
    <source>
        <dbReference type="Pfam" id="PF10382"/>
    </source>
</evidence>
<dbReference type="PANTHER" id="PTHR28535:SF1">
    <property type="entry name" value="PROTEIN ZGRF1"/>
    <property type="match status" value="1"/>
</dbReference>
<dbReference type="EMBL" id="JBBWUH010000008">
    <property type="protein sequence ID" value="KAK8159304.1"/>
    <property type="molecule type" value="Genomic_DNA"/>
</dbReference>
<feature type="compositionally biased region" description="Pro residues" evidence="1">
    <location>
        <begin position="232"/>
        <end position="243"/>
    </location>
</feature>
<accession>A0ABR1XKI8</accession>
<organism evidence="3 4">
    <name type="scientific">Phyllosticta citrichinensis</name>
    <dbReference type="NCBI Taxonomy" id="1130410"/>
    <lineage>
        <taxon>Eukaryota</taxon>
        <taxon>Fungi</taxon>
        <taxon>Dikarya</taxon>
        <taxon>Ascomycota</taxon>
        <taxon>Pezizomycotina</taxon>
        <taxon>Dothideomycetes</taxon>
        <taxon>Dothideomycetes incertae sedis</taxon>
        <taxon>Botryosphaeriales</taxon>
        <taxon>Phyllostictaceae</taxon>
        <taxon>Phyllosticta</taxon>
    </lineage>
</organism>
<dbReference type="Pfam" id="PF10382">
    <property type="entry name" value="ZGRF1-like_N"/>
    <property type="match status" value="1"/>
</dbReference>
<keyword evidence="4" id="KW-1185">Reference proteome</keyword>
<name>A0ABR1XKI8_9PEZI</name>
<feature type="compositionally biased region" description="Basic and acidic residues" evidence="1">
    <location>
        <begin position="153"/>
        <end position="169"/>
    </location>
</feature>
<feature type="region of interest" description="Disordered" evidence="1">
    <location>
        <begin position="130"/>
        <end position="265"/>
    </location>
</feature>
<protein>
    <recommendedName>
        <fullName evidence="2">5'-3' DNA helicase ZGRF1-like N-terminal domain-containing protein</fullName>
    </recommendedName>
</protein>
<dbReference type="InterPro" id="IPR052800">
    <property type="entry name" value="DNA_Repair_Helicase_ZGRF1"/>
</dbReference>
<proteinExistence type="predicted"/>